<dbReference type="InterPro" id="IPR001611">
    <property type="entry name" value="Leu-rich_rpt"/>
</dbReference>
<reference evidence="5" key="1">
    <citation type="journal article" date="2018" name="Nat. Microbiol.">
        <title>Leveraging single-cell genomics to expand the fungal tree of life.</title>
        <authorList>
            <person name="Ahrendt S.R."/>
            <person name="Quandt C.A."/>
            <person name="Ciobanu D."/>
            <person name="Clum A."/>
            <person name="Salamov A."/>
            <person name="Andreopoulos B."/>
            <person name="Cheng J.F."/>
            <person name="Woyke T."/>
            <person name="Pelin A."/>
            <person name="Henrissat B."/>
            <person name="Reynolds N.K."/>
            <person name="Benny G.L."/>
            <person name="Smith M.E."/>
            <person name="James T.Y."/>
            <person name="Grigoriev I.V."/>
        </authorList>
    </citation>
    <scope>NUCLEOTIDE SEQUENCE [LARGE SCALE GENOMIC DNA]</scope>
    <source>
        <strain evidence="5">Benny S71-1</strain>
    </source>
</reference>
<gene>
    <name evidence="4" type="ORF">SYNPS1DRAFT_27131</name>
</gene>
<dbReference type="InterPro" id="IPR003591">
    <property type="entry name" value="Leu-rich_rpt_typical-subtyp"/>
</dbReference>
<dbReference type="SMART" id="SM00369">
    <property type="entry name" value="LRR_TYP"/>
    <property type="match status" value="2"/>
</dbReference>
<keyword evidence="2" id="KW-0677">Repeat</keyword>
<dbReference type="PROSITE" id="PS51450">
    <property type="entry name" value="LRR"/>
    <property type="match status" value="1"/>
</dbReference>
<feature type="region of interest" description="Disordered" evidence="3">
    <location>
        <begin position="367"/>
        <end position="399"/>
    </location>
</feature>
<sequence>MNTRLPCPVHGFHTVLCDADGQRRVVSSPPKTVPYPVLIPEASPRRAAKSHAHTGDEPFAPGSYSPSRAKYKGVWLADGGGAFASLHRAVSGEERVRTAIQHAIDYGQCTVDLSGSFSLQDSSPLRVLPPEIGELRHLTVLPPMDHAQHHQPSTGLQLFLGFNLLRDLPIELYDLQNMTVLGLQNNQLTEISFRIRQLTRLERLNLCGNQLETLPGELLMLPNLQSLTVLPNPLHTYTVLHQRQQTLRPSLAARSHCRPAWIARLNVNSLYLRYETLPTLVELSARRALLYPDDLNAVRHCLPDRLRGMLDEAMHRRCIACGSFFLRAGVKIILWLDYLGLRDVPFLFRFCSVACLERPGNLQTRLERGFARRPPSNTPAYHREEGNGDGGGGDDDMLL</sequence>
<keyword evidence="1" id="KW-0433">Leucine-rich repeat</keyword>
<dbReference type="Proteomes" id="UP000278143">
    <property type="component" value="Unassembled WGS sequence"/>
</dbReference>
<evidence type="ECO:0000256" key="2">
    <source>
        <dbReference type="ARBA" id="ARBA00022737"/>
    </source>
</evidence>
<evidence type="ECO:0000313" key="5">
    <source>
        <dbReference type="Proteomes" id="UP000278143"/>
    </source>
</evidence>
<dbReference type="AlphaFoldDB" id="A0A4P9Z3S0"/>
<evidence type="ECO:0000256" key="1">
    <source>
        <dbReference type="ARBA" id="ARBA00022614"/>
    </source>
</evidence>
<dbReference type="InterPro" id="IPR050216">
    <property type="entry name" value="LRR_domain-containing"/>
</dbReference>
<dbReference type="EMBL" id="KZ989250">
    <property type="protein sequence ID" value="RKP27207.1"/>
    <property type="molecule type" value="Genomic_DNA"/>
</dbReference>
<evidence type="ECO:0000256" key="3">
    <source>
        <dbReference type="SAM" id="MobiDB-lite"/>
    </source>
</evidence>
<keyword evidence="5" id="KW-1185">Reference proteome</keyword>
<dbReference type="GO" id="GO:0005737">
    <property type="term" value="C:cytoplasm"/>
    <property type="evidence" value="ECO:0007669"/>
    <property type="project" value="TreeGrafter"/>
</dbReference>
<name>A0A4P9Z3S0_9FUNG</name>
<dbReference type="PANTHER" id="PTHR48051">
    <property type="match status" value="1"/>
</dbReference>
<dbReference type="Gene3D" id="3.80.10.10">
    <property type="entry name" value="Ribonuclease Inhibitor"/>
    <property type="match status" value="1"/>
</dbReference>
<dbReference type="OrthoDB" id="660555at2759"/>
<proteinExistence type="predicted"/>
<organism evidence="4 5">
    <name type="scientific">Syncephalis pseudoplumigaleata</name>
    <dbReference type="NCBI Taxonomy" id="1712513"/>
    <lineage>
        <taxon>Eukaryota</taxon>
        <taxon>Fungi</taxon>
        <taxon>Fungi incertae sedis</taxon>
        <taxon>Zoopagomycota</taxon>
        <taxon>Zoopagomycotina</taxon>
        <taxon>Zoopagomycetes</taxon>
        <taxon>Zoopagales</taxon>
        <taxon>Piptocephalidaceae</taxon>
        <taxon>Syncephalis</taxon>
    </lineage>
</organism>
<dbReference type="PANTHER" id="PTHR48051:SF1">
    <property type="entry name" value="RAS SUPPRESSOR PROTEIN 1"/>
    <property type="match status" value="1"/>
</dbReference>
<feature type="region of interest" description="Disordered" evidence="3">
    <location>
        <begin position="44"/>
        <end position="64"/>
    </location>
</feature>
<protein>
    <submittedName>
        <fullName evidence="4">Uncharacterized protein</fullName>
    </submittedName>
</protein>
<dbReference type="InterPro" id="IPR032675">
    <property type="entry name" value="LRR_dom_sf"/>
</dbReference>
<evidence type="ECO:0000313" key="4">
    <source>
        <dbReference type="EMBL" id="RKP27207.1"/>
    </source>
</evidence>
<dbReference type="SUPFAM" id="SSF52075">
    <property type="entry name" value="Outer arm dynein light chain 1"/>
    <property type="match status" value="1"/>
</dbReference>
<accession>A0A4P9Z3S0</accession>